<evidence type="ECO:0000256" key="2">
    <source>
        <dbReference type="ARBA" id="ARBA00022980"/>
    </source>
</evidence>
<dbReference type="EMBL" id="CABFWN010000001">
    <property type="protein sequence ID" value="VUG16065.1"/>
    <property type="molecule type" value="Genomic_DNA"/>
</dbReference>
<comment type="similarity">
    <text evidence="5">Belongs to the ribonuclease III family. Mitochondrion-specific ribosomal protein mL44 subfamily.</text>
</comment>
<evidence type="ECO:0000256" key="6">
    <source>
        <dbReference type="ARBA" id="ARBA00035187"/>
    </source>
</evidence>
<dbReference type="InterPro" id="IPR000999">
    <property type="entry name" value="RNase_III_dom"/>
</dbReference>
<keyword evidence="3" id="KW-0496">Mitochondrion</keyword>
<evidence type="ECO:0000256" key="1">
    <source>
        <dbReference type="ARBA" id="ARBA00004173"/>
    </source>
</evidence>
<dbReference type="Gene3D" id="1.10.1520.10">
    <property type="entry name" value="Ribonuclease III domain"/>
    <property type="match status" value="1"/>
</dbReference>
<gene>
    <name evidence="8" type="ORF">DEBR0S1_06524G</name>
</gene>
<dbReference type="InterPro" id="IPR036389">
    <property type="entry name" value="RNase_III_sf"/>
</dbReference>
<dbReference type="GO" id="GO:0004525">
    <property type="term" value="F:ribonuclease III activity"/>
    <property type="evidence" value="ECO:0007669"/>
    <property type="project" value="InterPro"/>
</dbReference>
<evidence type="ECO:0000313" key="8">
    <source>
        <dbReference type="EMBL" id="VUG16065.1"/>
    </source>
</evidence>
<dbReference type="GO" id="GO:0006396">
    <property type="term" value="P:RNA processing"/>
    <property type="evidence" value="ECO:0007669"/>
    <property type="project" value="InterPro"/>
</dbReference>
<evidence type="ECO:0000256" key="5">
    <source>
        <dbReference type="ARBA" id="ARBA00024034"/>
    </source>
</evidence>
<organism evidence="8 9">
    <name type="scientific">Dekkera bruxellensis</name>
    <name type="common">Brettanomyces custersii</name>
    <dbReference type="NCBI Taxonomy" id="5007"/>
    <lineage>
        <taxon>Eukaryota</taxon>
        <taxon>Fungi</taxon>
        <taxon>Dikarya</taxon>
        <taxon>Ascomycota</taxon>
        <taxon>Saccharomycotina</taxon>
        <taxon>Pichiomycetes</taxon>
        <taxon>Pichiales</taxon>
        <taxon>Pichiaceae</taxon>
        <taxon>Brettanomyces</taxon>
    </lineage>
</organism>
<name>A0A7D9H1F3_DEKBR</name>
<keyword evidence="9" id="KW-1185">Reference proteome</keyword>
<accession>A0A7D9H1F3</accession>
<evidence type="ECO:0000313" key="9">
    <source>
        <dbReference type="Proteomes" id="UP000478008"/>
    </source>
</evidence>
<sequence>MLRNSRLSCRAVQLTCFKRALSSSPVKPPQLTSTPVKRRRFKFSYERSENTVIDQKQLKVPENKLDFRKYQRNNISLNISEAQAKKIPAVITLHARLQLPSSYKYSTIVRALTCPKEGEQYPDNKQLAIFGANLLSFYTTEYLITKLSQIANFYYKECGRCLYWRFSLADVAKNSWGIEEDRTSNIEKYLAGEPSLFRFGRLRFDRRVTRVEKGITKFGYPTETTLDDSTAFANAVRAIIAGVYAHEGEEAAKNFTHEHILSRKIDIPSMFDFKEPGKLLTRLLRVKGMEPLTVRLMSESGRLSNRAVFVVGCFSGENLLAGGEGSSLKEARIRSFVNALKAFYLYKPLDSKMPSDKEFNPLFVDEGEPFY</sequence>
<dbReference type="InterPro" id="IPR044444">
    <property type="entry name" value="Ribosomal_mL44_DSRM_metazoa"/>
</dbReference>
<keyword evidence="4" id="KW-0687">Ribonucleoprotein</keyword>
<dbReference type="SUPFAM" id="SSF54768">
    <property type="entry name" value="dsRNA-binding domain-like"/>
    <property type="match status" value="1"/>
</dbReference>
<evidence type="ECO:0000256" key="3">
    <source>
        <dbReference type="ARBA" id="ARBA00023128"/>
    </source>
</evidence>
<dbReference type="Pfam" id="PF22892">
    <property type="entry name" value="DSRM_MRPL44"/>
    <property type="match status" value="1"/>
</dbReference>
<evidence type="ECO:0000259" key="7">
    <source>
        <dbReference type="SMART" id="SM00535"/>
    </source>
</evidence>
<protein>
    <recommendedName>
        <fullName evidence="6">Large ribosomal subunit protein mL44</fullName>
    </recommendedName>
</protein>
<feature type="domain" description="RNase III" evidence="7">
    <location>
        <begin position="106"/>
        <end position="270"/>
    </location>
</feature>
<proteinExistence type="inferred from homology"/>
<dbReference type="SUPFAM" id="SSF69065">
    <property type="entry name" value="RNase III domain-like"/>
    <property type="match status" value="1"/>
</dbReference>
<keyword evidence="2" id="KW-0689">Ribosomal protein</keyword>
<dbReference type="Proteomes" id="UP000478008">
    <property type="component" value="Unassembled WGS sequence"/>
</dbReference>
<reference evidence="8 9" key="1">
    <citation type="submission" date="2019-07" db="EMBL/GenBank/DDBJ databases">
        <authorList>
            <person name="Friedrich A."/>
            <person name="Schacherer J."/>
        </authorList>
    </citation>
    <scope>NUCLEOTIDE SEQUENCE [LARGE SCALE GENOMIC DNA]</scope>
</reference>
<dbReference type="SMART" id="SM00535">
    <property type="entry name" value="RIBOc"/>
    <property type="match status" value="1"/>
</dbReference>
<evidence type="ECO:0000256" key="4">
    <source>
        <dbReference type="ARBA" id="ARBA00023274"/>
    </source>
</evidence>
<comment type="subcellular location">
    <subcellularLocation>
        <location evidence="1">Mitochondrion</location>
    </subcellularLocation>
</comment>
<dbReference type="Gene3D" id="3.30.160.20">
    <property type="match status" value="1"/>
</dbReference>
<dbReference type="AlphaFoldDB" id="A0A7D9H1F3"/>